<evidence type="ECO:0000313" key="2">
    <source>
        <dbReference type="EMBL" id="CAH0524394.1"/>
    </source>
</evidence>
<dbReference type="EMBL" id="CAKLCM010000001">
    <property type="protein sequence ID" value="CAH0524394.1"/>
    <property type="molecule type" value="Genomic_DNA"/>
</dbReference>
<evidence type="ECO:0000259" key="1">
    <source>
        <dbReference type="Pfam" id="PF07819"/>
    </source>
</evidence>
<dbReference type="Pfam" id="PF07819">
    <property type="entry name" value="PGAP1"/>
    <property type="match status" value="1"/>
</dbReference>
<dbReference type="PANTHER" id="PTHR37946">
    <property type="entry name" value="SLL1969 PROTEIN"/>
    <property type="match status" value="1"/>
</dbReference>
<accession>A0ABN8DDM3</accession>
<sequence length="206" mass="22667">MNIIILHGLYMHGIVMRPLSQNIRELGYTTQIVTYNTLAINEEKLFASIDHALSRSSTNVLVGHSLGGIVIKHYLTSRKPCVQTISHVVTIGSPLQGASVVERVEKLGLGALLGNSGSFGLKAHQDIWQHPQKLGSIAGDIPVGVRPLLMMSRSESDGTVTVEETRIEGMTDHIVTQQTHTSLIYSRFVSQQIDHFIRYDGFKHGS</sequence>
<dbReference type="InterPro" id="IPR029058">
    <property type="entry name" value="AB_hydrolase_fold"/>
</dbReference>
<protein>
    <recommendedName>
        <fullName evidence="1">GPI inositol-deacylase PGAP1-like alpha/beta domain-containing protein</fullName>
    </recommendedName>
</protein>
<dbReference type="Gene3D" id="3.40.50.1820">
    <property type="entry name" value="alpha/beta hydrolase"/>
    <property type="match status" value="1"/>
</dbReference>
<reference evidence="2" key="1">
    <citation type="submission" date="2021-12" db="EMBL/GenBank/DDBJ databases">
        <authorList>
            <person name="Rodrigo-Torres L."/>
            <person name="Arahal R. D."/>
            <person name="Lucena T."/>
        </authorList>
    </citation>
    <scope>NUCLEOTIDE SEQUENCE</scope>
    <source>
        <strain evidence="2">CECT 8226</strain>
    </source>
</reference>
<dbReference type="Proteomes" id="UP000838160">
    <property type="component" value="Unassembled WGS sequence"/>
</dbReference>
<name>A0ABN8DDM3_9VIBR</name>
<proteinExistence type="predicted"/>
<feature type="domain" description="GPI inositol-deacylase PGAP1-like alpha/beta" evidence="1">
    <location>
        <begin position="53"/>
        <end position="101"/>
    </location>
</feature>
<dbReference type="InterPro" id="IPR012908">
    <property type="entry name" value="PGAP1-ab_dom-like"/>
</dbReference>
<gene>
    <name evidence="2" type="ORF">VHP8226_00221</name>
</gene>
<dbReference type="RefSeq" id="WP_237483313.1">
    <property type="nucleotide sequence ID" value="NZ_CAKLCM010000001.1"/>
</dbReference>
<evidence type="ECO:0000313" key="3">
    <source>
        <dbReference type="Proteomes" id="UP000838160"/>
    </source>
</evidence>
<organism evidence="2 3">
    <name type="scientific">Vibrio hippocampi</name>
    <dbReference type="NCBI Taxonomy" id="654686"/>
    <lineage>
        <taxon>Bacteria</taxon>
        <taxon>Pseudomonadati</taxon>
        <taxon>Pseudomonadota</taxon>
        <taxon>Gammaproteobacteria</taxon>
        <taxon>Vibrionales</taxon>
        <taxon>Vibrionaceae</taxon>
        <taxon>Vibrio</taxon>
    </lineage>
</organism>
<comment type="caution">
    <text evidence="2">The sequence shown here is derived from an EMBL/GenBank/DDBJ whole genome shotgun (WGS) entry which is preliminary data.</text>
</comment>
<dbReference type="SUPFAM" id="SSF53474">
    <property type="entry name" value="alpha/beta-Hydrolases"/>
    <property type="match status" value="1"/>
</dbReference>
<dbReference type="PANTHER" id="PTHR37946:SF1">
    <property type="entry name" value="SLL1969 PROTEIN"/>
    <property type="match status" value="1"/>
</dbReference>
<keyword evidence="3" id="KW-1185">Reference proteome</keyword>